<dbReference type="GO" id="GO:0016491">
    <property type="term" value="F:oxidoreductase activity"/>
    <property type="evidence" value="ECO:0007669"/>
    <property type="project" value="UniProtKB-KW"/>
</dbReference>
<organism evidence="3 4">
    <name type="scientific">Pseudonocardia ammonioxydans</name>
    <dbReference type="NCBI Taxonomy" id="260086"/>
    <lineage>
        <taxon>Bacteria</taxon>
        <taxon>Bacillati</taxon>
        <taxon>Actinomycetota</taxon>
        <taxon>Actinomycetes</taxon>
        <taxon>Pseudonocardiales</taxon>
        <taxon>Pseudonocardiaceae</taxon>
        <taxon>Pseudonocardia</taxon>
    </lineage>
</organism>
<feature type="domain" description="Acyl-CoA dehydrogenase C-terminal" evidence="2">
    <location>
        <begin position="17"/>
        <end position="91"/>
    </location>
</feature>
<reference evidence="3 4" key="1">
    <citation type="submission" date="2016-10" db="EMBL/GenBank/DDBJ databases">
        <authorList>
            <person name="de Groot N.N."/>
        </authorList>
    </citation>
    <scope>NUCLEOTIDE SEQUENCE [LARGE SCALE GENOMIC DNA]</scope>
    <source>
        <strain evidence="3 4">CGMCC 4.1877</strain>
    </source>
</reference>
<sequence length="113" mass="12185">MRGGRGSAGGLRPVLAYDIARTVWQAGVDGGDLSFEERHAVQARQGYTVEIARQAVELVSRSSGASSIRTDCIPQQICQDMQGMTIHAGFNLTSLFEAYGRVRLGLPPTTQFA</sequence>
<dbReference type="EMBL" id="FOUY01000071">
    <property type="protein sequence ID" value="SFO50196.1"/>
    <property type="molecule type" value="Genomic_DNA"/>
</dbReference>
<dbReference type="InterPro" id="IPR013107">
    <property type="entry name" value="Acyl-CoA_DH_C"/>
</dbReference>
<evidence type="ECO:0000256" key="1">
    <source>
        <dbReference type="ARBA" id="ARBA00023002"/>
    </source>
</evidence>
<name>A0A1I5HQM2_PSUAM</name>
<evidence type="ECO:0000313" key="3">
    <source>
        <dbReference type="EMBL" id="SFO50196.1"/>
    </source>
</evidence>
<proteinExistence type="predicted"/>
<dbReference type="AlphaFoldDB" id="A0A1I5HQM2"/>
<keyword evidence="4" id="KW-1185">Reference proteome</keyword>
<keyword evidence="1" id="KW-0560">Oxidoreductase</keyword>
<evidence type="ECO:0000259" key="2">
    <source>
        <dbReference type="Pfam" id="PF08028"/>
    </source>
</evidence>
<accession>A0A1I5HQM2</accession>
<dbReference type="OrthoDB" id="3404950at2"/>
<evidence type="ECO:0000313" key="4">
    <source>
        <dbReference type="Proteomes" id="UP000199614"/>
    </source>
</evidence>
<dbReference type="STRING" id="260086.SAMN05216207_107115"/>
<gene>
    <name evidence="3" type="ORF">SAMN05216207_107115</name>
</gene>
<dbReference type="Gene3D" id="1.20.140.10">
    <property type="entry name" value="Butyryl-CoA Dehydrogenase, subunit A, domain 3"/>
    <property type="match status" value="1"/>
</dbReference>
<dbReference type="Proteomes" id="UP000199614">
    <property type="component" value="Unassembled WGS sequence"/>
</dbReference>
<protein>
    <submittedName>
        <fullName evidence="3">Acyl-CoA dehydrogenase, C-terminal domain</fullName>
    </submittedName>
</protein>
<dbReference type="Pfam" id="PF08028">
    <property type="entry name" value="Acyl-CoA_dh_2"/>
    <property type="match status" value="1"/>
</dbReference>